<organism evidence="2 3">
    <name type="scientific">Vigna mungo</name>
    <name type="common">Black gram</name>
    <name type="synonym">Phaseolus mungo</name>
    <dbReference type="NCBI Taxonomy" id="3915"/>
    <lineage>
        <taxon>Eukaryota</taxon>
        <taxon>Viridiplantae</taxon>
        <taxon>Streptophyta</taxon>
        <taxon>Embryophyta</taxon>
        <taxon>Tracheophyta</taxon>
        <taxon>Spermatophyta</taxon>
        <taxon>Magnoliopsida</taxon>
        <taxon>eudicotyledons</taxon>
        <taxon>Gunneridae</taxon>
        <taxon>Pentapetalae</taxon>
        <taxon>rosids</taxon>
        <taxon>fabids</taxon>
        <taxon>Fabales</taxon>
        <taxon>Fabaceae</taxon>
        <taxon>Papilionoideae</taxon>
        <taxon>50 kb inversion clade</taxon>
        <taxon>NPAAA clade</taxon>
        <taxon>indigoferoid/millettioid clade</taxon>
        <taxon>Phaseoleae</taxon>
        <taxon>Vigna</taxon>
    </lineage>
</organism>
<dbReference type="AlphaFoldDB" id="A0AAQ3RL17"/>
<gene>
    <name evidence="2" type="ORF">V8G54_029018</name>
</gene>
<name>A0AAQ3RL17_VIGMU</name>
<accession>A0AAQ3RL17</accession>
<feature type="compositionally biased region" description="Basic and acidic residues" evidence="1">
    <location>
        <begin position="98"/>
        <end position="113"/>
    </location>
</feature>
<evidence type="ECO:0000313" key="2">
    <source>
        <dbReference type="EMBL" id="WVY96867.1"/>
    </source>
</evidence>
<evidence type="ECO:0000313" key="3">
    <source>
        <dbReference type="Proteomes" id="UP001374535"/>
    </source>
</evidence>
<evidence type="ECO:0000256" key="1">
    <source>
        <dbReference type="SAM" id="MobiDB-lite"/>
    </source>
</evidence>
<feature type="region of interest" description="Disordered" evidence="1">
    <location>
        <begin position="91"/>
        <end position="117"/>
    </location>
</feature>
<dbReference type="EMBL" id="CP144692">
    <property type="protein sequence ID" value="WVY96867.1"/>
    <property type="molecule type" value="Genomic_DNA"/>
</dbReference>
<dbReference type="Proteomes" id="UP001374535">
    <property type="component" value="Chromosome 9"/>
</dbReference>
<reference evidence="2 3" key="1">
    <citation type="journal article" date="2023" name="Life. Sci Alliance">
        <title>Evolutionary insights into 3D genome organization and epigenetic landscape of Vigna mungo.</title>
        <authorList>
            <person name="Junaid A."/>
            <person name="Singh B."/>
            <person name="Bhatia S."/>
        </authorList>
    </citation>
    <scope>NUCLEOTIDE SEQUENCE [LARGE SCALE GENOMIC DNA]</scope>
    <source>
        <strain evidence="2">Urdbean</strain>
    </source>
</reference>
<protein>
    <submittedName>
        <fullName evidence="2">Uncharacterized protein</fullName>
    </submittedName>
</protein>
<sequence length="212" mass="25224">MVLINRKEELQQFREKFVCDWILDIDNVRRDEVVQQLRLLIIQTNDEKLRNLCQWWFPFNGTWKRLSMVVLTDDREKVGVKEMKEKRLRGMRKRKGWSKRDEREMVERNEGGEKGAIAGTSPFRLKIEVHRTVKTEGVRAVKIQEKGAIQSVQAPESRKATPSRFPMVTTRNMDNNNSRDMIRELQAQLEMQAKLMEEQAQTIRQQRELQQK</sequence>
<keyword evidence="3" id="KW-1185">Reference proteome</keyword>
<proteinExistence type="predicted"/>